<organism evidence="7 8">
    <name type="scientific">Leptospira mayottensis 200901122</name>
    <dbReference type="NCBI Taxonomy" id="1193010"/>
    <lineage>
        <taxon>Bacteria</taxon>
        <taxon>Pseudomonadati</taxon>
        <taxon>Spirochaetota</taxon>
        <taxon>Spirochaetia</taxon>
        <taxon>Leptospirales</taxon>
        <taxon>Leptospiraceae</taxon>
        <taxon>Leptospira</taxon>
    </lineage>
</organism>
<evidence type="ECO:0000256" key="3">
    <source>
        <dbReference type="ARBA" id="ARBA00022795"/>
    </source>
</evidence>
<sequence>MSETTGISQQATKDRYLEGDRSFNIRNHMENLEREEKNGLKGIEIRSTVKSLGKDDFLKLLITQLSSQDPTNPVKDQDFIAQMAQFSSLEQMNNISTGIQKMGNRQSFSLVGKLVSGPDFVTGESVAGIAGALFFDGEGKTFVRVNGRSIDVEQISLVSDPVVLKEQEAVYNQSQLQQSAPVQTSTHAPEIRTNVPSQESPASNVSPNVSQTEIEKKETVSTIEKRKEVDTSIVEQQTPESQKKVVVEKKTSDWNFPGKDKSNSYE</sequence>
<protein>
    <recommendedName>
        <fullName evidence="2 5">Basal-body rod modification protein FlgD</fullName>
    </recommendedName>
</protein>
<evidence type="ECO:0000313" key="7">
    <source>
        <dbReference type="EMBL" id="EKR98641.1"/>
    </source>
</evidence>
<dbReference type="GO" id="GO:0044781">
    <property type="term" value="P:bacterial-type flagellum organization"/>
    <property type="evidence" value="ECO:0007669"/>
    <property type="project" value="UniProtKB-UniRule"/>
</dbReference>
<comment type="caution">
    <text evidence="7">The sequence shown here is derived from an EMBL/GenBank/DDBJ whole genome shotgun (WGS) entry which is preliminary data.</text>
</comment>
<feature type="compositionally biased region" description="Polar residues" evidence="6">
    <location>
        <begin position="1"/>
        <end position="11"/>
    </location>
</feature>
<dbReference type="AlphaFoldDB" id="A0AA87MJZ3"/>
<proteinExistence type="inferred from homology"/>
<keyword evidence="3 5" id="KW-1005">Bacterial flagellum biogenesis</keyword>
<feature type="region of interest" description="Disordered" evidence="6">
    <location>
        <begin position="1"/>
        <end position="22"/>
    </location>
</feature>
<dbReference type="EMBL" id="AKWM02000078">
    <property type="protein sequence ID" value="EKR98641.1"/>
    <property type="molecule type" value="Genomic_DNA"/>
</dbReference>
<comment type="function">
    <text evidence="4 5">Required for flagellar hook formation. May act as a scaffolding protein.</text>
</comment>
<dbReference type="RefSeq" id="WP_002764539.1">
    <property type="nucleotide sequence ID" value="NZ_AKWM02000078.1"/>
</dbReference>
<keyword evidence="7" id="KW-0282">Flagellum</keyword>
<evidence type="ECO:0000256" key="2">
    <source>
        <dbReference type="ARBA" id="ARBA00016013"/>
    </source>
</evidence>
<dbReference type="Proteomes" id="UP000001343">
    <property type="component" value="Unassembled WGS sequence"/>
</dbReference>
<evidence type="ECO:0000256" key="6">
    <source>
        <dbReference type="SAM" id="MobiDB-lite"/>
    </source>
</evidence>
<name>A0AA87MJZ3_9LEPT</name>
<evidence type="ECO:0000256" key="4">
    <source>
        <dbReference type="ARBA" id="ARBA00024746"/>
    </source>
</evidence>
<feature type="region of interest" description="Disordered" evidence="6">
    <location>
        <begin position="174"/>
        <end position="266"/>
    </location>
</feature>
<gene>
    <name evidence="7" type="ORF">LEP1GSC125_1936</name>
</gene>
<feature type="compositionally biased region" description="Basic and acidic residues" evidence="6">
    <location>
        <begin position="213"/>
        <end position="230"/>
    </location>
</feature>
<evidence type="ECO:0000256" key="5">
    <source>
        <dbReference type="RuleBase" id="RU362076"/>
    </source>
</evidence>
<comment type="similarity">
    <text evidence="1 5">Belongs to the FlgD family.</text>
</comment>
<keyword evidence="7" id="KW-0966">Cell projection</keyword>
<accession>A0AA87MJZ3</accession>
<dbReference type="Pfam" id="PF03963">
    <property type="entry name" value="FlgD"/>
    <property type="match status" value="1"/>
</dbReference>
<keyword evidence="7" id="KW-0969">Cilium</keyword>
<feature type="compositionally biased region" description="Polar residues" evidence="6">
    <location>
        <begin position="174"/>
        <end position="187"/>
    </location>
</feature>
<dbReference type="InterPro" id="IPR005648">
    <property type="entry name" value="FlgD"/>
</dbReference>
<evidence type="ECO:0000256" key="1">
    <source>
        <dbReference type="ARBA" id="ARBA00010577"/>
    </source>
</evidence>
<reference evidence="7 8" key="1">
    <citation type="journal article" date="2014" name="Int. J. Syst. Evol. Microbiol.">
        <title>Leptospira mayottensis sp. nov., a pathogenic species of the genus Leptospira isolated from humans.</title>
        <authorList>
            <person name="Bourhy P."/>
            <person name="Collet L."/>
            <person name="Brisse S."/>
            <person name="Picardeau M."/>
        </authorList>
    </citation>
    <scope>NUCLEOTIDE SEQUENCE [LARGE SCALE GENOMIC DNA]</scope>
    <source>
        <strain evidence="7 8">200901122</strain>
    </source>
</reference>
<feature type="compositionally biased region" description="Basic and acidic residues" evidence="6">
    <location>
        <begin position="12"/>
        <end position="22"/>
    </location>
</feature>
<feature type="compositionally biased region" description="Basic and acidic residues" evidence="6">
    <location>
        <begin position="241"/>
        <end position="266"/>
    </location>
</feature>
<evidence type="ECO:0000313" key="8">
    <source>
        <dbReference type="Proteomes" id="UP000001343"/>
    </source>
</evidence>
<feature type="compositionally biased region" description="Polar residues" evidence="6">
    <location>
        <begin position="194"/>
        <end position="212"/>
    </location>
</feature>